<dbReference type="RefSeq" id="WP_242450035.1">
    <property type="nucleotide sequence ID" value="NZ_CP036804.1"/>
</dbReference>
<protein>
    <submittedName>
        <fullName evidence="1">Uncharacterized protein</fullName>
    </submittedName>
</protein>
<evidence type="ECO:0000313" key="2">
    <source>
        <dbReference type="EMBL" id="QBK65033.1"/>
    </source>
</evidence>
<gene>
    <name evidence="1" type="ORF">EZU68_06660</name>
    <name evidence="2" type="ORF">EZU69_04850</name>
</gene>
<proteinExistence type="predicted"/>
<feature type="non-terminal residue" evidence="1">
    <location>
        <position position="176"/>
    </location>
</feature>
<dbReference type="EMBL" id="CP036804">
    <property type="protein sequence ID" value="QBK64047.1"/>
    <property type="molecule type" value="Genomic_DNA"/>
</dbReference>
<dbReference type="AlphaFoldDB" id="A0A481YF95"/>
<organism evidence="1">
    <name type="scientific">Borrelia miyamotoi</name>
    <dbReference type="NCBI Taxonomy" id="47466"/>
    <lineage>
        <taxon>Bacteria</taxon>
        <taxon>Pseudomonadati</taxon>
        <taxon>Spirochaetota</taxon>
        <taxon>Spirochaetia</taxon>
        <taxon>Spirochaetales</taxon>
        <taxon>Borreliaceae</taxon>
        <taxon>Borrelia</taxon>
    </lineage>
</organism>
<evidence type="ECO:0000313" key="1">
    <source>
        <dbReference type="EMBL" id="QBK64047.1"/>
    </source>
</evidence>
<reference evidence="1" key="1">
    <citation type="submission" date="2019-03" db="EMBL/GenBank/DDBJ databases">
        <title>Whole genome sequencing of Borrelia miyamotoi strains isolated at the Russian territory.</title>
        <authorList>
            <person name="Kuleshov K.V."/>
            <person name="Platonov A.E."/>
            <person name="Goptar I.A."/>
            <person name="Shipulin G.A."/>
            <person name="Markelov M.L."/>
            <person name="Koetsveld J."/>
            <person name="Kolyasnikova N.M."/>
            <person name="Sarksyan D.S."/>
            <person name="Toporkova M.G."/>
            <person name="Hovius J.W."/>
        </authorList>
    </citation>
    <scope>NUCLEOTIDE SEQUENCE</scope>
    <source>
        <strain evidence="2">Yekat-21</strain>
        <strain evidence="1">Yekat-31</strain>
        <plasmid evidence="1">unnamed</plasmid>
    </source>
</reference>
<name>A0A481YF95_9SPIR</name>
<sequence>MNSLSKEIKNIKLNGIKSQIKSILKILVDLNKNKTSPDTKYILVSQVKSQIVKMLKRYNRLLKIYWAIDTKNKNYIRSGGVEEYSARDIYNIVIKLLKNDNYKKVCKRTLERDINLLNEMGLFKSKIRRLGKQKGSIAHYRQNMLFAHIHKDIILEYLTQLLKENLKDKKIIGDFD</sequence>
<geneLocation type="plasmid" evidence="1">
    <name>unnamed</name>
</geneLocation>
<dbReference type="InterPro" id="IPR003459">
    <property type="entry name" value="Borrelia_plasmid_OrfA"/>
</dbReference>
<dbReference type="EMBL" id="CP036918">
    <property type="protein sequence ID" value="QBK65033.1"/>
    <property type="molecule type" value="Genomic_DNA"/>
</dbReference>
<accession>A0A481YF95</accession>
<keyword evidence="1" id="KW-0614">Plasmid</keyword>
<dbReference type="Pfam" id="PF02414">
    <property type="entry name" value="Borrelia_orfA"/>
    <property type="match status" value="1"/>
</dbReference>